<organism evidence="2 3">
    <name type="scientific">Marine Group I thaumarchaeote SCGC AAA799-P11</name>
    <dbReference type="NCBI Taxonomy" id="1502295"/>
    <lineage>
        <taxon>Archaea</taxon>
        <taxon>Nitrososphaerota</taxon>
        <taxon>Marine Group I</taxon>
    </lineage>
</organism>
<feature type="transmembrane region" description="Helical" evidence="1">
    <location>
        <begin position="38"/>
        <end position="58"/>
    </location>
</feature>
<keyword evidence="1" id="KW-1133">Transmembrane helix</keyword>
<feature type="non-terminal residue" evidence="2">
    <location>
        <position position="1"/>
    </location>
</feature>
<reference evidence="2 3" key="1">
    <citation type="submission" date="2014-06" db="EMBL/GenBank/DDBJ databases">
        <authorList>
            <person name="Ngugi D.K."/>
            <person name="Blom J."/>
            <person name="Alam I."/>
            <person name="Rashid M."/>
            <person name="Baalawi W."/>
            <person name="Zhang G."/>
            <person name="Hikmawan T."/>
            <person name="Guan Y."/>
            <person name="Antunes A."/>
            <person name="Siam R."/>
            <person name="El-Dorry H."/>
            <person name="Bajic V."/>
            <person name="Stingl U."/>
        </authorList>
    </citation>
    <scope>NUCLEOTIDE SEQUENCE [LARGE SCALE GENOMIC DNA]</scope>
    <source>
        <strain evidence="2">SCGC AAA799-P11</strain>
    </source>
</reference>
<gene>
    <name evidence="2" type="ORF">AAA799P11_01009</name>
</gene>
<dbReference type="AlphaFoldDB" id="A0A087RZ96"/>
<keyword evidence="1" id="KW-0812">Transmembrane</keyword>
<comment type="caution">
    <text evidence="2">The sequence shown here is derived from an EMBL/GenBank/DDBJ whole genome shotgun (WGS) entry which is preliminary data.</text>
</comment>
<name>A0A087RZ96_9ARCH</name>
<dbReference type="EMBL" id="JOSZ01000014">
    <property type="protein sequence ID" value="KFM18800.1"/>
    <property type="molecule type" value="Genomic_DNA"/>
</dbReference>
<accession>A0A087RZ96</accession>
<dbReference type="Proteomes" id="UP000029387">
    <property type="component" value="Unassembled WGS sequence"/>
</dbReference>
<evidence type="ECO:0000313" key="2">
    <source>
        <dbReference type="EMBL" id="KFM18800.1"/>
    </source>
</evidence>
<keyword evidence="1" id="KW-0472">Membrane</keyword>
<evidence type="ECO:0000256" key="1">
    <source>
        <dbReference type="SAM" id="Phobius"/>
    </source>
</evidence>
<evidence type="ECO:0008006" key="4">
    <source>
        <dbReference type="Google" id="ProtNLM"/>
    </source>
</evidence>
<sequence length="363" mass="43049">LFFILCPKDTIQMDHAVDSDLQICEILMISRKPLDKRILIILLVIIAVSITIFVQYTFQSNIEIFQTVSDREKLKEKNTIVAYHMLFKKIEYLQPNIETKENRLPENLIIKVGNYTFERQSFELKEEGLYRFSLVGERNEQRIVYQENLDALLSGIAWIYSHGNSDNGKSTEEITKKSTKTKIFATCGGISNWIIEILNEKEVKSRVVSTLTLDKWNNYDNGHTMIEVYDEKLKKWVLYDLDNNRFFIHNNTRLSLLEFVDAVKENRYEFGYLSNDIELDISNFSSKSYDYSFVMEPMHSDEELLKKWYERVIQVPLIKEGEKNYFFDSENKELISKYSHRYQYLDENEFLAKFYPDSHSFNT</sequence>
<protein>
    <recommendedName>
        <fullName evidence="4">Transglutaminase-like domain-containing protein</fullName>
    </recommendedName>
</protein>
<keyword evidence="3" id="KW-1185">Reference proteome</keyword>
<evidence type="ECO:0000313" key="3">
    <source>
        <dbReference type="Proteomes" id="UP000029387"/>
    </source>
</evidence>
<proteinExistence type="predicted"/>